<keyword evidence="7 13" id="KW-1133">Transmembrane helix</keyword>
<evidence type="ECO:0000256" key="2">
    <source>
        <dbReference type="ARBA" id="ARBA00006675"/>
    </source>
</evidence>
<keyword evidence="12" id="KW-0012">Acyltransferase</keyword>
<evidence type="ECO:0000256" key="10">
    <source>
        <dbReference type="ARBA" id="ARBA00023209"/>
    </source>
</evidence>
<keyword evidence="8" id="KW-0443">Lipid metabolism</keyword>
<evidence type="ECO:0000256" key="1">
    <source>
        <dbReference type="ARBA" id="ARBA00004141"/>
    </source>
</evidence>
<reference evidence="14 15" key="1">
    <citation type="submission" date="2011-02" db="EMBL/GenBank/DDBJ databases">
        <title>The Genome Sequence of Sphaeroforma arctica JP610.</title>
        <authorList>
            <consortium name="The Broad Institute Genome Sequencing Platform"/>
            <person name="Russ C."/>
            <person name="Cuomo C."/>
            <person name="Young S.K."/>
            <person name="Zeng Q."/>
            <person name="Gargeya S."/>
            <person name="Alvarado L."/>
            <person name="Berlin A."/>
            <person name="Chapman S.B."/>
            <person name="Chen Z."/>
            <person name="Freedman E."/>
            <person name="Gellesch M."/>
            <person name="Goldberg J."/>
            <person name="Griggs A."/>
            <person name="Gujja S."/>
            <person name="Heilman E."/>
            <person name="Heiman D."/>
            <person name="Howarth C."/>
            <person name="Mehta T."/>
            <person name="Neiman D."/>
            <person name="Pearson M."/>
            <person name="Roberts A."/>
            <person name="Saif S."/>
            <person name="Shea T."/>
            <person name="Shenoy N."/>
            <person name="Sisk P."/>
            <person name="Stolte C."/>
            <person name="Sykes S."/>
            <person name="White J."/>
            <person name="Yandava C."/>
            <person name="Burger G."/>
            <person name="Gray M.W."/>
            <person name="Holland P.W.H."/>
            <person name="King N."/>
            <person name="Lang F.B.F."/>
            <person name="Roger A.J."/>
            <person name="Ruiz-Trillo I."/>
            <person name="Haas B."/>
            <person name="Nusbaum C."/>
            <person name="Birren B."/>
        </authorList>
    </citation>
    <scope>NUCLEOTIDE SEQUENCE [LARGE SCALE GENOMIC DNA]</scope>
    <source>
        <strain evidence="14 15">JP610</strain>
    </source>
</reference>
<evidence type="ECO:0000313" key="15">
    <source>
        <dbReference type="Proteomes" id="UP000054560"/>
    </source>
</evidence>
<keyword evidence="9 13" id="KW-0472">Membrane</keyword>
<dbReference type="eggNOG" id="KOG2895">
    <property type="taxonomic scope" value="Eukaryota"/>
</dbReference>
<dbReference type="GO" id="GO:0006656">
    <property type="term" value="P:phosphatidylcholine biosynthetic process"/>
    <property type="evidence" value="ECO:0007669"/>
    <property type="project" value="TreeGrafter"/>
</dbReference>
<evidence type="ECO:0000256" key="4">
    <source>
        <dbReference type="ARBA" id="ARBA00022516"/>
    </source>
</evidence>
<keyword evidence="10" id="KW-0594">Phospholipid biosynthesis</keyword>
<evidence type="ECO:0000256" key="12">
    <source>
        <dbReference type="ARBA" id="ARBA00023315"/>
    </source>
</evidence>
<accession>A0A0L0F9P2</accession>
<dbReference type="PANTHER" id="PTHR31201:SF1">
    <property type="entry name" value="GLYCEROPHOSPHOCHOLINE ACYLTRANSFERASE 1"/>
    <property type="match status" value="1"/>
</dbReference>
<feature type="non-terminal residue" evidence="14">
    <location>
        <position position="117"/>
    </location>
</feature>
<feature type="transmembrane region" description="Helical" evidence="13">
    <location>
        <begin position="39"/>
        <end position="59"/>
    </location>
</feature>
<evidence type="ECO:0000256" key="9">
    <source>
        <dbReference type="ARBA" id="ARBA00023136"/>
    </source>
</evidence>
<dbReference type="GO" id="GO:0016020">
    <property type="term" value="C:membrane"/>
    <property type="evidence" value="ECO:0007669"/>
    <property type="project" value="UniProtKB-SubCell"/>
</dbReference>
<dbReference type="Proteomes" id="UP000054560">
    <property type="component" value="Unassembled WGS sequence"/>
</dbReference>
<feature type="transmembrane region" description="Helical" evidence="13">
    <location>
        <begin position="12"/>
        <end position="32"/>
    </location>
</feature>
<evidence type="ECO:0000256" key="5">
    <source>
        <dbReference type="ARBA" id="ARBA00022679"/>
    </source>
</evidence>
<dbReference type="PANTHER" id="PTHR31201">
    <property type="entry name" value="OS01G0585100 PROTEIN"/>
    <property type="match status" value="1"/>
</dbReference>
<name>A0A0L0F9P2_9EUKA</name>
<dbReference type="AlphaFoldDB" id="A0A0L0F9P2"/>
<dbReference type="OrthoDB" id="406287at2759"/>
<keyword evidence="5" id="KW-0808">Transferase</keyword>
<dbReference type="Pfam" id="PF10998">
    <property type="entry name" value="DUF2838"/>
    <property type="match status" value="1"/>
</dbReference>
<comment type="subcellular location">
    <subcellularLocation>
        <location evidence="1">Membrane</location>
        <topology evidence="1">Multi-pass membrane protein</topology>
    </subcellularLocation>
</comment>
<dbReference type="GeneID" id="25914688"/>
<evidence type="ECO:0000256" key="3">
    <source>
        <dbReference type="ARBA" id="ARBA00019082"/>
    </source>
</evidence>
<dbReference type="RefSeq" id="XP_014147158.1">
    <property type="nucleotide sequence ID" value="XM_014291683.1"/>
</dbReference>
<keyword evidence="11" id="KW-1208">Phospholipid metabolism</keyword>
<dbReference type="GO" id="GO:0016746">
    <property type="term" value="F:acyltransferase activity"/>
    <property type="evidence" value="ECO:0007669"/>
    <property type="project" value="UniProtKB-KW"/>
</dbReference>
<keyword evidence="15" id="KW-1185">Reference proteome</keyword>
<evidence type="ECO:0000256" key="13">
    <source>
        <dbReference type="SAM" id="Phobius"/>
    </source>
</evidence>
<evidence type="ECO:0000256" key="11">
    <source>
        <dbReference type="ARBA" id="ARBA00023264"/>
    </source>
</evidence>
<comment type="similarity">
    <text evidence="2">Belongs to the GPC1 family.</text>
</comment>
<evidence type="ECO:0000313" key="14">
    <source>
        <dbReference type="EMBL" id="KNC73256.1"/>
    </source>
</evidence>
<protein>
    <recommendedName>
        <fullName evidence="3">Glycerophosphocholine acyltransferase 1</fullName>
    </recommendedName>
</protein>
<keyword evidence="6 13" id="KW-0812">Transmembrane</keyword>
<sequence>MTAYFTGGQHQWLPYFYTFKAATLLPFRYVVYNSKKWHYFMLDFCYYANLMLLLYIWVFPDNATLFMVLYSLTHGPLIWAVPLFGNALVFHSTDKMTSSFIHLSPPLVTHIIRFFLA</sequence>
<feature type="transmembrane region" description="Helical" evidence="13">
    <location>
        <begin position="65"/>
        <end position="90"/>
    </location>
</feature>
<proteinExistence type="inferred from homology"/>
<evidence type="ECO:0000256" key="6">
    <source>
        <dbReference type="ARBA" id="ARBA00022692"/>
    </source>
</evidence>
<organism evidence="14 15">
    <name type="scientific">Sphaeroforma arctica JP610</name>
    <dbReference type="NCBI Taxonomy" id="667725"/>
    <lineage>
        <taxon>Eukaryota</taxon>
        <taxon>Ichthyosporea</taxon>
        <taxon>Ichthyophonida</taxon>
        <taxon>Sphaeroforma</taxon>
    </lineage>
</organism>
<keyword evidence="4" id="KW-0444">Lipid biosynthesis</keyword>
<dbReference type="InterPro" id="IPR021261">
    <property type="entry name" value="GPCAT"/>
</dbReference>
<evidence type="ECO:0000256" key="7">
    <source>
        <dbReference type="ARBA" id="ARBA00022989"/>
    </source>
</evidence>
<gene>
    <name evidence="14" type="ORF">SARC_14184</name>
</gene>
<dbReference type="EMBL" id="KQ245858">
    <property type="protein sequence ID" value="KNC73256.1"/>
    <property type="molecule type" value="Genomic_DNA"/>
</dbReference>
<evidence type="ECO:0000256" key="8">
    <source>
        <dbReference type="ARBA" id="ARBA00023098"/>
    </source>
</evidence>